<gene>
    <name evidence="7" type="ORF">KDM90_11365</name>
</gene>
<feature type="disulfide bond" evidence="4">
    <location>
        <begin position="208"/>
        <end position="244"/>
    </location>
</feature>
<dbReference type="AlphaFoldDB" id="A0A941IFD3"/>
<dbReference type="FunFam" id="3.30.20.10:FF:000001">
    <property type="entry name" value="Endochitinase (Chitinase)"/>
    <property type="match status" value="1"/>
</dbReference>
<dbReference type="PANTHER" id="PTHR22595:SF79">
    <property type="entry name" value="CHITINASE 12"/>
    <property type="match status" value="1"/>
</dbReference>
<dbReference type="GO" id="GO:0005975">
    <property type="term" value="P:carbohydrate metabolic process"/>
    <property type="evidence" value="ECO:0007669"/>
    <property type="project" value="InterPro"/>
</dbReference>
<evidence type="ECO:0000256" key="5">
    <source>
        <dbReference type="SAM" id="SignalP"/>
    </source>
</evidence>
<keyword evidence="5" id="KW-0732">Signal</keyword>
<dbReference type="Pfam" id="PF00182">
    <property type="entry name" value="Glyco_hydro_19"/>
    <property type="match status" value="1"/>
</dbReference>
<feature type="active site" description="Proton donor" evidence="3">
    <location>
        <position position="95"/>
    </location>
</feature>
<evidence type="ECO:0000256" key="2">
    <source>
        <dbReference type="ARBA" id="ARBA00023157"/>
    </source>
</evidence>
<protein>
    <recommendedName>
        <fullName evidence="6">Glycoside hydrolase family 19 catalytic domain-containing protein</fullName>
    </recommendedName>
</protein>
<evidence type="ECO:0000313" key="8">
    <source>
        <dbReference type="Proteomes" id="UP000678545"/>
    </source>
</evidence>
<feature type="signal peptide" evidence="5">
    <location>
        <begin position="1"/>
        <end position="18"/>
    </location>
</feature>
<keyword evidence="2 4" id="KW-1015">Disulfide bond</keyword>
<keyword evidence="1" id="KW-0611">Plant defense</keyword>
<evidence type="ECO:0000256" key="1">
    <source>
        <dbReference type="ARBA" id="ARBA00022821"/>
    </source>
</evidence>
<evidence type="ECO:0000313" key="7">
    <source>
        <dbReference type="EMBL" id="MBR7800596.1"/>
    </source>
</evidence>
<evidence type="ECO:0000259" key="6">
    <source>
        <dbReference type="Pfam" id="PF00182"/>
    </source>
</evidence>
<dbReference type="InterPro" id="IPR023346">
    <property type="entry name" value="Lysozyme-like_dom_sf"/>
</dbReference>
<dbReference type="PANTHER" id="PTHR22595">
    <property type="entry name" value="CHITINASE-RELATED"/>
    <property type="match status" value="1"/>
</dbReference>
<sequence length="244" mass="27238">MRKIAYLAILLTLTGLNACKTHPQENLAPSALKPSSLGFMISEAQFEQLFPNRIPFYTYAGLIEAIRAYPEFGNFGSNTENKQEVAAFLANIMHESHELKAITEVDTTAHDKYCNETAVPCAKGKQYYGRGPIQLSWNFNYALAGKALGLDLLNDPDMVARVPAVAWKTALWYWMEIKGSGPLPSHVAMKRNLGFGETVRSINGDLECSKPSDNIGYKQQQMRIQNYLKITRMLDVEPGNVRAC</sequence>
<dbReference type="GO" id="GO:0004568">
    <property type="term" value="F:chitinase activity"/>
    <property type="evidence" value="ECO:0007669"/>
    <property type="project" value="InterPro"/>
</dbReference>
<organism evidence="7 8">
    <name type="scientific">Undibacterium fentianense</name>
    <dbReference type="NCBI Taxonomy" id="2828728"/>
    <lineage>
        <taxon>Bacteria</taxon>
        <taxon>Pseudomonadati</taxon>
        <taxon>Pseudomonadota</taxon>
        <taxon>Betaproteobacteria</taxon>
        <taxon>Burkholderiales</taxon>
        <taxon>Oxalobacteraceae</taxon>
        <taxon>Undibacterium</taxon>
    </lineage>
</organism>
<dbReference type="Proteomes" id="UP000678545">
    <property type="component" value="Unassembled WGS sequence"/>
</dbReference>
<feature type="disulfide bond" evidence="4">
    <location>
        <begin position="114"/>
        <end position="121"/>
    </location>
</feature>
<dbReference type="SUPFAM" id="SSF53955">
    <property type="entry name" value="Lysozyme-like"/>
    <property type="match status" value="1"/>
</dbReference>
<comment type="caution">
    <text evidence="7">The sequence shown here is derived from an EMBL/GenBank/DDBJ whole genome shotgun (WGS) entry which is preliminary data.</text>
</comment>
<feature type="domain" description="Glycoside hydrolase family 19 catalytic" evidence="6">
    <location>
        <begin position="55"/>
        <end position="244"/>
    </location>
</feature>
<dbReference type="GO" id="GO:0006032">
    <property type="term" value="P:chitin catabolic process"/>
    <property type="evidence" value="ECO:0007669"/>
    <property type="project" value="InterPro"/>
</dbReference>
<dbReference type="Gene3D" id="3.30.20.10">
    <property type="entry name" value="Endochitinase, domain 2"/>
    <property type="match status" value="1"/>
</dbReference>
<dbReference type="GO" id="GO:0016998">
    <property type="term" value="P:cell wall macromolecule catabolic process"/>
    <property type="evidence" value="ECO:0007669"/>
    <property type="project" value="InterPro"/>
</dbReference>
<name>A0A941IFD3_9BURK</name>
<dbReference type="EMBL" id="JAGSPJ010000004">
    <property type="protein sequence ID" value="MBR7800596.1"/>
    <property type="molecule type" value="Genomic_DNA"/>
</dbReference>
<dbReference type="InterPro" id="IPR000726">
    <property type="entry name" value="Glyco_hydro_19_cat"/>
</dbReference>
<feature type="chain" id="PRO_5037233353" description="Glycoside hydrolase family 19 catalytic domain-containing protein" evidence="5">
    <location>
        <begin position="19"/>
        <end position="244"/>
    </location>
</feature>
<reference evidence="7" key="1">
    <citation type="submission" date="2021-04" db="EMBL/GenBank/DDBJ databases">
        <title>novel species isolated from subtropical streams in China.</title>
        <authorList>
            <person name="Lu H."/>
        </authorList>
    </citation>
    <scope>NUCLEOTIDE SEQUENCE</scope>
    <source>
        <strain evidence="7">FT137W</strain>
    </source>
</reference>
<dbReference type="InterPro" id="IPR016283">
    <property type="entry name" value="Glyco_hydro_19"/>
</dbReference>
<dbReference type="GO" id="GO:0050832">
    <property type="term" value="P:defense response to fungus"/>
    <property type="evidence" value="ECO:0007669"/>
    <property type="project" value="UniProtKB-ARBA"/>
</dbReference>
<accession>A0A941IFD3</accession>
<proteinExistence type="predicted"/>
<dbReference type="RefSeq" id="WP_212675716.1">
    <property type="nucleotide sequence ID" value="NZ_JAGSPJ010000004.1"/>
</dbReference>
<dbReference type="PIRSF" id="PIRSF001060">
    <property type="entry name" value="Endochitinase"/>
    <property type="match status" value="1"/>
</dbReference>
<dbReference type="CDD" id="cd00325">
    <property type="entry name" value="chitinase_GH19"/>
    <property type="match status" value="1"/>
</dbReference>
<evidence type="ECO:0000256" key="3">
    <source>
        <dbReference type="PIRSR" id="PIRSR001060-1"/>
    </source>
</evidence>
<dbReference type="Gene3D" id="1.10.530.10">
    <property type="match status" value="1"/>
</dbReference>
<keyword evidence="8" id="KW-1185">Reference proteome</keyword>
<evidence type="ECO:0000256" key="4">
    <source>
        <dbReference type="PIRSR" id="PIRSR001060-2"/>
    </source>
</evidence>